<dbReference type="Proteomes" id="UP000273786">
    <property type="component" value="Unassembled WGS sequence"/>
</dbReference>
<dbReference type="GO" id="GO:0030267">
    <property type="term" value="F:glyoxylate reductase (NADPH) activity"/>
    <property type="evidence" value="ECO:0007669"/>
    <property type="project" value="TreeGrafter"/>
</dbReference>
<feature type="domain" description="D-isomer specific 2-hydroxyacid dehydrogenase catalytic" evidence="5">
    <location>
        <begin position="5"/>
        <end position="308"/>
    </location>
</feature>
<dbReference type="Pfam" id="PF00389">
    <property type="entry name" value="2-Hacid_dh"/>
    <property type="match status" value="1"/>
</dbReference>
<dbReference type="InterPro" id="IPR036291">
    <property type="entry name" value="NAD(P)-bd_dom_sf"/>
</dbReference>
<evidence type="ECO:0000259" key="5">
    <source>
        <dbReference type="Pfam" id="PF00389"/>
    </source>
</evidence>
<dbReference type="InterPro" id="IPR006140">
    <property type="entry name" value="D-isomer_DH_NAD-bd"/>
</dbReference>
<proteinExistence type="inferred from homology"/>
<dbReference type="GO" id="GO:0051287">
    <property type="term" value="F:NAD binding"/>
    <property type="evidence" value="ECO:0007669"/>
    <property type="project" value="InterPro"/>
</dbReference>
<sequence length="325" mass="34784">MRKILSTHPLHPRATAMLAGAGRLAIAPALDARTLIAEAKDADIVIVRAPLPPELFDGADNLRAAIRHGAGLDMIPVEAATAAGVLVANVPAVNARSVAEHVMFVALALLRRFRVMDRDLRAKGWLAGREHANSTSELAGKTIGIIGLGAVGQAVGHIAAHGFDLNVVATTRSLRPAPERVGVLSIDALLEQSDIIVLCCPLTEETRGLISRERIARMKPHALLINVSRGPVVDDEALIEALRKRRIGGAALDVFATQPLPANHPYFSFDNVIVTPHMAGITEESMMRMGVGAAGEALLVLANKLPVNLRNPEVIEHYRRRFPAD</sequence>
<dbReference type="SUPFAM" id="SSF51735">
    <property type="entry name" value="NAD(P)-binding Rossmann-fold domains"/>
    <property type="match status" value="1"/>
</dbReference>
<dbReference type="AlphaFoldDB" id="A0A3P3EU95"/>
<organism evidence="7 8">
    <name type="scientific">Mesorhizobium tamadayense</name>
    <dbReference type="NCBI Taxonomy" id="425306"/>
    <lineage>
        <taxon>Bacteria</taxon>
        <taxon>Pseudomonadati</taxon>
        <taxon>Pseudomonadota</taxon>
        <taxon>Alphaproteobacteria</taxon>
        <taxon>Hyphomicrobiales</taxon>
        <taxon>Phyllobacteriaceae</taxon>
        <taxon>Mesorhizobium</taxon>
    </lineage>
</organism>
<dbReference type="EMBL" id="RQXT01000078">
    <property type="protein sequence ID" value="RRH89402.1"/>
    <property type="molecule type" value="Genomic_DNA"/>
</dbReference>
<protein>
    <submittedName>
        <fullName evidence="7">Hydroxyacid dehydrogenase</fullName>
    </submittedName>
</protein>
<dbReference type="InterPro" id="IPR006139">
    <property type="entry name" value="D-isomer_2_OHA_DH_cat_dom"/>
</dbReference>
<dbReference type="OrthoDB" id="9793626at2"/>
<evidence type="ECO:0000256" key="3">
    <source>
        <dbReference type="ARBA" id="ARBA00023027"/>
    </source>
</evidence>
<evidence type="ECO:0000313" key="8">
    <source>
        <dbReference type="Proteomes" id="UP000273786"/>
    </source>
</evidence>
<evidence type="ECO:0000313" key="7">
    <source>
        <dbReference type="EMBL" id="RRH89402.1"/>
    </source>
</evidence>
<comment type="caution">
    <text evidence="7">The sequence shown here is derived from an EMBL/GenBank/DDBJ whole genome shotgun (WGS) entry which is preliminary data.</text>
</comment>
<gene>
    <name evidence="7" type="ORF">EH240_34135</name>
</gene>
<dbReference type="GO" id="GO:0005829">
    <property type="term" value="C:cytosol"/>
    <property type="evidence" value="ECO:0007669"/>
    <property type="project" value="TreeGrafter"/>
</dbReference>
<feature type="domain" description="D-isomer specific 2-hydroxyacid dehydrogenase NAD-binding" evidence="6">
    <location>
        <begin position="105"/>
        <end position="279"/>
    </location>
</feature>
<keyword evidence="8" id="KW-1185">Reference proteome</keyword>
<dbReference type="InterPro" id="IPR050223">
    <property type="entry name" value="D-isomer_2-hydroxyacid_DH"/>
</dbReference>
<accession>A0A3P3EU95</accession>
<dbReference type="PROSITE" id="PS00065">
    <property type="entry name" value="D_2_HYDROXYACID_DH_1"/>
    <property type="match status" value="1"/>
</dbReference>
<reference evidence="7 8" key="1">
    <citation type="submission" date="2018-11" db="EMBL/GenBank/DDBJ databases">
        <title>the genome of Mesorhizobium tamadayense DSM 28320.</title>
        <authorList>
            <person name="Gao J."/>
        </authorList>
    </citation>
    <scope>NUCLEOTIDE SEQUENCE [LARGE SCALE GENOMIC DNA]</scope>
    <source>
        <strain evidence="7 8">DSM 28320</strain>
    </source>
</reference>
<evidence type="ECO:0000256" key="2">
    <source>
        <dbReference type="ARBA" id="ARBA00023002"/>
    </source>
</evidence>
<evidence type="ECO:0000259" key="6">
    <source>
        <dbReference type="Pfam" id="PF02826"/>
    </source>
</evidence>
<dbReference type="PANTHER" id="PTHR10996">
    <property type="entry name" value="2-HYDROXYACID DEHYDROGENASE-RELATED"/>
    <property type="match status" value="1"/>
</dbReference>
<dbReference type="RefSeq" id="WP_125006770.1">
    <property type="nucleotide sequence ID" value="NZ_RQXT01000078.1"/>
</dbReference>
<comment type="similarity">
    <text evidence="1 4">Belongs to the D-isomer specific 2-hydroxyacid dehydrogenase family.</text>
</comment>
<evidence type="ECO:0000256" key="1">
    <source>
        <dbReference type="ARBA" id="ARBA00005854"/>
    </source>
</evidence>
<dbReference type="InterPro" id="IPR029752">
    <property type="entry name" value="D-isomer_DH_CS1"/>
</dbReference>
<keyword evidence="2 4" id="KW-0560">Oxidoreductase</keyword>
<name>A0A3P3EU95_9HYPH</name>
<dbReference type="SUPFAM" id="SSF52283">
    <property type="entry name" value="Formate/glycerate dehydrogenase catalytic domain-like"/>
    <property type="match status" value="1"/>
</dbReference>
<dbReference type="Pfam" id="PF02826">
    <property type="entry name" value="2-Hacid_dh_C"/>
    <property type="match status" value="1"/>
</dbReference>
<dbReference type="GO" id="GO:0016618">
    <property type="term" value="F:hydroxypyruvate reductase [NAD(P)H] activity"/>
    <property type="evidence" value="ECO:0007669"/>
    <property type="project" value="TreeGrafter"/>
</dbReference>
<keyword evidence="3" id="KW-0520">NAD</keyword>
<evidence type="ECO:0000256" key="4">
    <source>
        <dbReference type="RuleBase" id="RU003719"/>
    </source>
</evidence>
<dbReference type="CDD" id="cd12173">
    <property type="entry name" value="PGDH_4"/>
    <property type="match status" value="1"/>
</dbReference>
<dbReference type="PANTHER" id="PTHR10996:SF283">
    <property type="entry name" value="GLYOXYLATE_HYDROXYPYRUVATE REDUCTASE B"/>
    <property type="match status" value="1"/>
</dbReference>
<dbReference type="Gene3D" id="3.40.50.720">
    <property type="entry name" value="NAD(P)-binding Rossmann-like Domain"/>
    <property type="match status" value="2"/>
</dbReference>
<dbReference type="FunFam" id="3.40.50.720:FF:000203">
    <property type="entry name" value="D-3-phosphoglycerate dehydrogenase (SerA)"/>
    <property type="match status" value="1"/>
</dbReference>